<comment type="caution">
    <text evidence="1">The sequence shown here is derived from an EMBL/GenBank/DDBJ whole genome shotgun (WGS) entry which is preliminary data.</text>
</comment>
<dbReference type="Proteomes" id="UP000620124">
    <property type="component" value="Unassembled WGS sequence"/>
</dbReference>
<protein>
    <submittedName>
        <fullName evidence="1">Uncharacterized protein</fullName>
    </submittedName>
</protein>
<evidence type="ECO:0000313" key="2">
    <source>
        <dbReference type="Proteomes" id="UP000620124"/>
    </source>
</evidence>
<proteinExistence type="predicted"/>
<accession>A0A8H7D8I9</accession>
<keyword evidence="2" id="KW-1185">Reference proteome</keyword>
<organism evidence="1 2">
    <name type="scientific">Mycena venus</name>
    <dbReference type="NCBI Taxonomy" id="2733690"/>
    <lineage>
        <taxon>Eukaryota</taxon>
        <taxon>Fungi</taxon>
        <taxon>Dikarya</taxon>
        <taxon>Basidiomycota</taxon>
        <taxon>Agaricomycotina</taxon>
        <taxon>Agaricomycetes</taxon>
        <taxon>Agaricomycetidae</taxon>
        <taxon>Agaricales</taxon>
        <taxon>Marasmiineae</taxon>
        <taxon>Mycenaceae</taxon>
        <taxon>Mycena</taxon>
    </lineage>
</organism>
<evidence type="ECO:0000313" key="1">
    <source>
        <dbReference type="EMBL" id="KAF7366219.1"/>
    </source>
</evidence>
<dbReference type="AlphaFoldDB" id="A0A8H7D8I9"/>
<reference evidence="1" key="1">
    <citation type="submission" date="2020-05" db="EMBL/GenBank/DDBJ databases">
        <title>Mycena genomes resolve the evolution of fungal bioluminescence.</title>
        <authorList>
            <person name="Tsai I.J."/>
        </authorList>
    </citation>
    <scope>NUCLEOTIDE SEQUENCE</scope>
    <source>
        <strain evidence="1">CCC161011</strain>
    </source>
</reference>
<name>A0A8H7D8I9_9AGAR</name>
<sequence>MIPYRQRFRRLISGAYSSPSFVFSLPLSCLPTLALHTLSIVYPIPTSPLSRCSPPRPQVLASSFARRLDPAPAEQRRKVPTARWLLASVQRPRWTRAGQKSVASLRTRVWRRIVAKTDGRCGAPLGTRTFRYPSRQLTVSRVPPLPSSLSPALLSSSLLFAFHSSPSLLFSFISTFVLPSYPVCFKVSVDTGPLTTNRGIYDLSLRVHALCCPLWGVLGDEEVVCIVGRARTGPGCFRGQKSNGVVTALLRLATNAFQALTANRGPLSPSPNLFRVPTVSSFWFCGMASIRLNTINPCSFLNDLRRRSHWIDPLDLA</sequence>
<dbReference type="EMBL" id="JACAZI010000003">
    <property type="protein sequence ID" value="KAF7366219.1"/>
    <property type="molecule type" value="Genomic_DNA"/>
</dbReference>
<gene>
    <name evidence="1" type="ORF">MVEN_00499100</name>
</gene>